<protein>
    <submittedName>
        <fullName evidence="1">Uncharacterized protein</fullName>
    </submittedName>
</protein>
<accession>A0A551XYG5</accession>
<evidence type="ECO:0000313" key="1">
    <source>
        <dbReference type="EMBL" id="TRT53753.1"/>
    </source>
</evidence>
<name>A0A551XYG5_MICAE</name>
<comment type="caution">
    <text evidence="1">The sequence shown here is derived from an EMBL/GenBank/DDBJ whole genome shotgun (WGS) entry which is preliminary data.</text>
</comment>
<proteinExistence type="predicted"/>
<dbReference type="EMBL" id="SFCA01000140">
    <property type="protein sequence ID" value="TRT53753.1"/>
    <property type="molecule type" value="Genomic_DNA"/>
</dbReference>
<sequence>MIGGALRRIFTFKSKQEFLPSNAPYVLLLPIASGALRRIFTFKSKQEFLPSNAPYILLLPVAYFPN</sequence>
<dbReference type="AlphaFoldDB" id="A0A551XYG5"/>
<gene>
    <name evidence="1" type="ORF">EWV85_13410</name>
</gene>
<reference evidence="1 2" key="1">
    <citation type="submission" date="2019-01" db="EMBL/GenBank/DDBJ databases">
        <title>Coherence of Microcystis species and biogeography revealed through population genomics.</title>
        <authorList>
            <person name="Perez-Carrascal O.M."/>
            <person name="Terrat Y."/>
            <person name="Giani A."/>
            <person name="Fortin N."/>
            <person name="Tromas N."/>
            <person name="Shapiro B.J."/>
        </authorList>
    </citation>
    <scope>NUCLEOTIDE SEQUENCE [LARGE SCALE GENOMIC DNA]</scope>
    <source>
        <strain evidence="1">Ma_QC_C_20070703_M131</strain>
    </source>
</reference>
<dbReference type="Proteomes" id="UP000316443">
    <property type="component" value="Unassembled WGS sequence"/>
</dbReference>
<evidence type="ECO:0000313" key="2">
    <source>
        <dbReference type="Proteomes" id="UP000316443"/>
    </source>
</evidence>
<organism evidence="1 2">
    <name type="scientific">Microcystis aeruginosa Ma_QC_C_20070703_M131</name>
    <dbReference type="NCBI Taxonomy" id="2486263"/>
    <lineage>
        <taxon>Bacteria</taxon>
        <taxon>Bacillati</taxon>
        <taxon>Cyanobacteriota</taxon>
        <taxon>Cyanophyceae</taxon>
        <taxon>Oscillatoriophycideae</taxon>
        <taxon>Chroococcales</taxon>
        <taxon>Microcystaceae</taxon>
        <taxon>Microcystis</taxon>
    </lineage>
</organism>